<dbReference type="Proteomes" id="UP000475862">
    <property type="component" value="Unassembled WGS sequence"/>
</dbReference>
<evidence type="ECO:0000313" key="3">
    <source>
        <dbReference type="Proteomes" id="UP000475862"/>
    </source>
</evidence>
<dbReference type="EMBL" id="VYZN01000023">
    <property type="protein sequence ID" value="KAE9536327.1"/>
    <property type="molecule type" value="Genomic_DNA"/>
</dbReference>
<sequence>MSVFGQCNSSKSSTSRMSYIDQKRKPSLSTIKSNESFESSTKHKFGLVYVEICEKYNTRPVPWVKCNGKTNSIEILGDRMKTDEWLAAMEALSTDTSTHYIRIKNKRYTEHLAKNYETFNSAVGAPKNVLAVTTLYVVRLIATSIHEVLINTTALVCLELENVIFDEQALETLIAGIDTNQTIQHLSLAYSRIGNEACLTLCRTLRDKPNIRSVDLSGCCLNRESAASGLLNVIKKQQVKRHEECWAHSLRHRIANPDIMHGLRRLTLNDNTAIGDAGVADLFESLKDDYYVKAVDLQNCGLTDRGAQLALSTLMINDTLVVLDVRKNSNISSAMLEAIMTRLYENNIKKTETKKWKWTKLGRENVYESSCTLLAR</sequence>
<dbReference type="InterPro" id="IPR026212">
    <property type="entry name" value="Cep78"/>
</dbReference>
<dbReference type="InterPro" id="IPR032675">
    <property type="entry name" value="LRR_dom_sf"/>
</dbReference>
<dbReference type="InterPro" id="IPR001611">
    <property type="entry name" value="Leu-rich_rpt"/>
</dbReference>
<accession>A0A6G0TPW9</accession>
<feature type="region of interest" description="Disordered" evidence="1">
    <location>
        <begin position="1"/>
        <end position="21"/>
    </location>
</feature>
<gene>
    <name evidence="2" type="ORF">AGLY_007116</name>
</gene>
<dbReference type="PANTHER" id="PTHR24110">
    <property type="entry name" value="CENTROSOMAL PROTEIN OF 78 KDA"/>
    <property type="match status" value="1"/>
</dbReference>
<dbReference type="GO" id="GO:0005813">
    <property type="term" value="C:centrosome"/>
    <property type="evidence" value="ECO:0007669"/>
    <property type="project" value="TreeGrafter"/>
</dbReference>
<dbReference type="GO" id="GO:0036064">
    <property type="term" value="C:ciliary basal body"/>
    <property type="evidence" value="ECO:0007669"/>
    <property type="project" value="TreeGrafter"/>
</dbReference>
<dbReference type="SMART" id="SM00368">
    <property type="entry name" value="LRR_RI"/>
    <property type="match status" value="3"/>
</dbReference>
<dbReference type="PANTHER" id="PTHR24110:SF3">
    <property type="entry name" value="CENTROSOMAL PROTEIN OF 78 KDA"/>
    <property type="match status" value="1"/>
</dbReference>
<dbReference type="GO" id="GO:0044782">
    <property type="term" value="P:cilium organization"/>
    <property type="evidence" value="ECO:0007669"/>
    <property type="project" value="TreeGrafter"/>
</dbReference>
<dbReference type="AlphaFoldDB" id="A0A6G0TPW9"/>
<dbReference type="Pfam" id="PF13516">
    <property type="entry name" value="LRR_6"/>
    <property type="match status" value="2"/>
</dbReference>
<dbReference type="Gene3D" id="3.80.10.10">
    <property type="entry name" value="Ribonuclease Inhibitor"/>
    <property type="match status" value="2"/>
</dbReference>
<evidence type="ECO:0000256" key="1">
    <source>
        <dbReference type="SAM" id="MobiDB-lite"/>
    </source>
</evidence>
<proteinExistence type="predicted"/>
<keyword evidence="3" id="KW-1185">Reference proteome</keyword>
<dbReference type="OrthoDB" id="78308at2759"/>
<dbReference type="PRINTS" id="PR02062">
    <property type="entry name" value="CENTROSOME78"/>
</dbReference>
<organism evidence="2 3">
    <name type="scientific">Aphis glycines</name>
    <name type="common">Soybean aphid</name>
    <dbReference type="NCBI Taxonomy" id="307491"/>
    <lineage>
        <taxon>Eukaryota</taxon>
        <taxon>Metazoa</taxon>
        <taxon>Ecdysozoa</taxon>
        <taxon>Arthropoda</taxon>
        <taxon>Hexapoda</taxon>
        <taxon>Insecta</taxon>
        <taxon>Pterygota</taxon>
        <taxon>Neoptera</taxon>
        <taxon>Paraneoptera</taxon>
        <taxon>Hemiptera</taxon>
        <taxon>Sternorrhyncha</taxon>
        <taxon>Aphidomorpha</taxon>
        <taxon>Aphidoidea</taxon>
        <taxon>Aphididae</taxon>
        <taxon>Aphidini</taxon>
        <taxon>Aphis</taxon>
        <taxon>Aphis</taxon>
    </lineage>
</organism>
<evidence type="ECO:0000313" key="2">
    <source>
        <dbReference type="EMBL" id="KAE9536327.1"/>
    </source>
</evidence>
<dbReference type="SUPFAM" id="SSF52047">
    <property type="entry name" value="RNI-like"/>
    <property type="match status" value="1"/>
</dbReference>
<reference evidence="2 3" key="1">
    <citation type="submission" date="2019-08" db="EMBL/GenBank/DDBJ databases">
        <title>The genome of the soybean aphid Biotype 1, its phylome, world population structure and adaptation to the North American continent.</title>
        <authorList>
            <person name="Giordano R."/>
            <person name="Donthu R.K."/>
            <person name="Hernandez A.G."/>
            <person name="Wright C.L."/>
            <person name="Zimin A.V."/>
        </authorList>
    </citation>
    <scope>NUCLEOTIDE SEQUENCE [LARGE SCALE GENOMIC DNA]</scope>
    <source>
        <tissue evidence="2">Whole aphids</tissue>
    </source>
</reference>
<feature type="compositionally biased region" description="Polar residues" evidence="1">
    <location>
        <begin position="1"/>
        <end position="17"/>
    </location>
</feature>
<name>A0A6G0TPW9_APHGL</name>
<protein>
    <submittedName>
        <fullName evidence="2">Uncharacterized protein</fullName>
    </submittedName>
</protein>
<comment type="caution">
    <text evidence="2">The sequence shown here is derived from an EMBL/GenBank/DDBJ whole genome shotgun (WGS) entry which is preliminary data.</text>
</comment>